<protein>
    <submittedName>
        <fullName evidence="2">Uncharacterized protein</fullName>
    </submittedName>
</protein>
<sequence length="93" mass="10854">MNRITIKIDSDGHRDERLQKFHSQILHIFLHSVEEEKIPANGKRNYLHGDISSTLTWKVERGLPLFVGGDNSEYSQTKAERDEEDARKKHEIL</sequence>
<reference evidence="2" key="1">
    <citation type="submission" date="2020-03" db="EMBL/GenBank/DDBJ databases">
        <title>The deep terrestrial virosphere.</title>
        <authorList>
            <person name="Holmfeldt K."/>
            <person name="Nilsson E."/>
            <person name="Simone D."/>
            <person name="Lopez-Fernandez M."/>
            <person name="Wu X."/>
            <person name="de Brujin I."/>
            <person name="Lundin D."/>
            <person name="Andersson A."/>
            <person name="Bertilsson S."/>
            <person name="Dopson M."/>
        </authorList>
    </citation>
    <scope>NUCLEOTIDE SEQUENCE</scope>
    <source>
        <strain evidence="2">TM448B02817</strain>
    </source>
</reference>
<feature type="region of interest" description="Disordered" evidence="1">
    <location>
        <begin position="69"/>
        <end position="93"/>
    </location>
</feature>
<proteinExistence type="predicted"/>
<accession>A0A6M3XVQ2</accession>
<evidence type="ECO:0000256" key="1">
    <source>
        <dbReference type="SAM" id="MobiDB-lite"/>
    </source>
</evidence>
<evidence type="ECO:0000313" key="2">
    <source>
        <dbReference type="EMBL" id="QJI01853.1"/>
    </source>
</evidence>
<feature type="compositionally biased region" description="Basic and acidic residues" evidence="1">
    <location>
        <begin position="78"/>
        <end position="93"/>
    </location>
</feature>
<dbReference type="EMBL" id="MT144956">
    <property type="protein sequence ID" value="QJI01853.1"/>
    <property type="molecule type" value="Genomic_DNA"/>
</dbReference>
<name>A0A6M3XVQ2_9ZZZZ</name>
<organism evidence="2">
    <name type="scientific">viral metagenome</name>
    <dbReference type="NCBI Taxonomy" id="1070528"/>
    <lineage>
        <taxon>unclassified sequences</taxon>
        <taxon>metagenomes</taxon>
        <taxon>organismal metagenomes</taxon>
    </lineage>
</organism>
<dbReference type="AlphaFoldDB" id="A0A6M3XVQ2"/>
<gene>
    <name evidence="2" type="ORF">TM448B02817_0004</name>
</gene>